<sequence>MDARTAVVPFGAARRRRAAVLAAGVALVIGGVSACGSQTSTGAGGAPSAAPTASASASGAPASPSPSPSPSGAGSSAPQPGQPTQPGIAVGEPTPTAAVLPAISYTLEGGTHLTVYFYGGVCEQYGLKADEQAPGLVRVRVMVEKPAPRGKECPALAKKESVSAELAQPLGDRKVIDMTSGTGLTMTGDVPGGPR</sequence>
<evidence type="ECO:0000256" key="2">
    <source>
        <dbReference type="SAM" id="SignalP"/>
    </source>
</evidence>
<evidence type="ECO:0008006" key="5">
    <source>
        <dbReference type="Google" id="ProtNLM"/>
    </source>
</evidence>
<feature type="compositionally biased region" description="Low complexity" evidence="1">
    <location>
        <begin position="38"/>
        <end position="62"/>
    </location>
</feature>
<keyword evidence="2" id="KW-0732">Signal</keyword>
<dbReference type="RefSeq" id="WP_344626699.1">
    <property type="nucleotide sequence ID" value="NZ_BAAALD010000075.1"/>
</dbReference>
<comment type="caution">
    <text evidence="3">The sequence shown here is derived from an EMBL/GenBank/DDBJ whole genome shotgun (WGS) entry which is preliminary data.</text>
</comment>
<accession>A0ABP4EK47</accession>
<organism evidence="3 4">
    <name type="scientific">Kitasatospora arboriphila</name>
    <dbReference type="NCBI Taxonomy" id="258052"/>
    <lineage>
        <taxon>Bacteria</taxon>
        <taxon>Bacillati</taxon>
        <taxon>Actinomycetota</taxon>
        <taxon>Actinomycetes</taxon>
        <taxon>Kitasatosporales</taxon>
        <taxon>Streptomycetaceae</taxon>
        <taxon>Kitasatospora</taxon>
    </lineage>
</organism>
<feature type="region of interest" description="Disordered" evidence="1">
    <location>
        <begin position="38"/>
        <end position="93"/>
    </location>
</feature>
<protein>
    <recommendedName>
        <fullName evidence="5">Lipoprotein</fullName>
    </recommendedName>
</protein>
<evidence type="ECO:0000256" key="1">
    <source>
        <dbReference type="SAM" id="MobiDB-lite"/>
    </source>
</evidence>
<dbReference type="PROSITE" id="PS51257">
    <property type="entry name" value="PROKAR_LIPOPROTEIN"/>
    <property type="match status" value="1"/>
</dbReference>
<feature type="compositionally biased region" description="Low complexity" evidence="1">
    <location>
        <begin position="70"/>
        <end position="79"/>
    </location>
</feature>
<proteinExistence type="predicted"/>
<name>A0ABP4EK47_9ACTN</name>
<dbReference type="Proteomes" id="UP001499987">
    <property type="component" value="Unassembled WGS sequence"/>
</dbReference>
<evidence type="ECO:0000313" key="4">
    <source>
        <dbReference type="Proteomes" id="UP001499987"/>
    </source>
</evidence>
<evidence type="ECO:0000313" key="3">
    <source>
        <dbReference type="EMBL" id="GAA1109063.1"/>
    </source>
</evidence>
<reference evidence="4" key="1">
    <citation type="journal article" date="2019" name="Int. J. Syst. Evol. Microbiol.">
        <title>The Global Catalogue of Microorganisms (GCM) 10K type strain sequencing project: providing services to taxonomists for standard genome sequencing and annotation.</title>
        <authorList>
            <consortium name="The Broad Institute Genomics Platform"/>
            <consortium name="The Broad Institute Genome Sequencing Center for Infectious Disease"/>
            <person name="Wu L."/>
            <person name="Ma J."/>
        </authorList>
    </citation>
    <scope>NUCLEOTIDE SEQUENCE [LARGE SCALE GENOMIC DNA]</scope>
    <source>
        <strain evidence="4">JCM 13002</strain>
    </source>
</reference>
<feature type="chain" id="PRO_5045942981" description="Lipoprotein" evidence="2">
    <location>
        <begin position="35"/>
        <end position="195"/>
    </location>
</feature>
<gene>
    <name evidence="3" type="ORF">GCM10009663_58450</name>
</gene>
<feature type="signal peptide" evidence="2">
    <location>
        <begin position="1"/>
        <end position="34"/>
    </location>
</feature>
<keyword evidence="4" id="KW-1185">Reference proteome</keyword>
<dbReference type="EMBL" id="BAAALD010000075">
    <property type="protein sequence ID" value="GAA1109063.1"/>
    <property type="molecule type" value="Genomic_DNA"/>
</dbReference>